<organism evidence="1 2">
    <name type="scientific">Gossypium darwinii</name>
    <name type="common">Darwin's cotton</name>
    <name type="synonym">Gossypium barbadense var. darwinii</name>
    <dbReference type="NCBI Taxonomy" id="34276"/>
    <lineage>
        <taxon>Eukaryota</taxon>
        <taxon>Viridiplantae</taxon>
        <taxon>Streptophyta</taxon>
        <taxon>Embryophyta</taxon>
        <taxon>Tracheophyta</taxon>
        <taxon>Spermatophyta</taxon>
        <taxon>Magnoliopsida</taxon>
        <taxon>eudicotyledons</taxon>
        <taxon>Gunneridae</taxon>
        <taxon>Pentapetalae</taxon>
        <taxon>rosids</taxon>
        <taxon>malvids</taxon>
        <taxon>Malvales</taxon>
        <taxon>Malvaceae</taxon>
        <taxon>Malvoideae</taxon>
        <taxon>Gossypium</taxon>
    </lineage>
</organism>
<name>A0A5D2BV48_GOSDA</name>
<evidence type="ECO:0000313" key="1">
    <source>
        <dbReference type="EMBL" id="TYG61201.1"/>
    </source>
</evidence>
<protein>
    <submittedName>
        <fullName evidence="1">Uncharacterized protein</fullName>
    </submittedName>
</protein>
<gene>
    <name evidence="1" type="ORF">ES288_D07G128600v1</name>
</gene>
<accession>A0A5D2BV48</accession>
<dbReference type="AlphaFoldDB" id="A0A5D2BV48"/>
<sequence length="125" mass="14022">MGCKVCPKKTYPKSKTEDEKTKFPKRFSSICYHFQISFLLKTLQSGFLAHSSCRSSSLQILSVPTRHAYASARNGDEILEWRVVFKALNSPRQSRTITPDADLYLLVSKAVSKCIVSCVLASQCL</sequence>
<dbReference type="Proteomes" id="UP000323506">
    <property type="component" value="Chromosome D07"/>
</dbReference>
<reference evidence="1 2" key="1">
    <citation type="submission" date="2019-06" db="EMBL/GenBank/DDBJ databases">
        <title>WGS assembly of Gossypium darwinii.</title>
        <authorList>
            <person name="Chen Z.J."/>
            <person name="Sreedasyam A."/>
            <person name="Ando A."/>
            <person name="Song Q."/>
            <person name="De L."/>
            <person name="Hulse-Kemp A."/>
            <person name="Ding M."/>
            <person name="Ye W."/>
            <person name="Kirkbride R."/>
            <person name="Jenkins J."/>
            <person name="Plott C."/>
            <person name="Lovell J."/>
            <person name="Lin Y.-M."/>
            <person name="Vaughn R."/>
            <person name="Liu B."/>
            <person name="Li W."/>
            <person name="Simpson S."/>
            <person name="Scheffler B."/>
            <person name="Saski C."/>
            <person name="Grover C."/>
            <person name="Hu G."/>
            <person name="Conover J."/>
            <person name="Carlson J."/>
            <person name="Shu S."/>
            <person name="Boston L."/>
            <person name="Williams M."/>
            <person name="Peterson D."/>
            <person name="Mcgee K."/>
            <person name="Jones D."/>
            <person name="Wendel J."/>
            <person name="Stelly D."/>
            <person name="Grimwood J."/>
            <person name="Schmutz J."/>
        </authorList>
    </citation>
    <scope>NUCLEOTIDE SEQUENCE [LARGE SCALE GENOMIC DNA]</scope>
    <source>
        <strain evidence="1">1808015.09</strain>
    </source>
</reference>
<dbReference type="EMBL" id="CM017707">
    <property type="protein sequence ID" value="TYG61201.1"/>
    <property type="molecule type" value="Genomic_DNA"/>
</dbReference>
<keyword evidence="2" id="KW-1185">Reference proteome</keyword>
<proteinExistence type="predicted"/>
<evidence type="ECO:0000313" key="2">
    <source>
        <dbReference type="Proteomes" id="UP000323506"/>
    </source>
</evidence>